<dbReference type="Proteomes" id="UP000054549">
    <property type="component" value="Unassembled WGS sequence"/>
</dbReference>
<evidence type="ECO:0000313" key="2">
    <source>
        <dbReference type="Proteomes" id="UP000054549"/>
    </source>
</evidence>
<dbReference type="HOGENOM" id="CLU_2468569_0_0_1"/>
<organism evidence="1 2">
    <name type="scientific">Amanita muscaria (strain Koide BX008)</name>
    <dbReference type="NCBI Taxonomy" id="946122"/>
    <lineage>
        <taxon>Eukaryota</taxon>
        <taxon>Fungi</taxon>
        <taxon>Dikarya</taxon>
        <taxon>Basidiomycota</taxon>
        <taxon>Agaricomycotina</taxon>
        <taxon>Agaricomycetes</taxon>
        <taxon>Agaricomycetidae</taxon>
        <taxon>Agaricales</taxon>
        <taxon>Pluteineae</taxon>
        <taxon>Amanitaceae</taxon>
        <taxon>Amanita</taxon>
    </lineage>
</organism>
<proteinExistence type="predicted"/>
<protein>
    <submittedName>
        <fullName evidence="1">Uncharacterized protein</fullName>
    </submittedName>
</protein>
<accession>A0A0C2WGZ1</accession>
<reference evidence="1 2" key="1">
    <citation type="submission" date="2014-04" db="EMBL/GenBank/DDBJ databases">
        <title>Evolutionary Origins and Diversification of the Mycorrhizal Mutualists.</title>
        <authorList>
            <consortium name="DOE Joint Genome Institute"/>
            <consortium name="Mycorrhizal Genomics Consortium"/>
            <person name="Kohler A."/>
            <person name="Kuo A."/>
            <person name="Nagy L.G."/>
            <person name="Floudas D."/>
            <person name="Copeland A."/>
            <person name="Barry K.W."/>
            <person name="Cichocki N."/>
            <person name="Veneault-Fourrey C."/>
            <person name="LaButti K."/>
            <person name="Lindquist E.A."/>
            <person name="Lipzen A."/>
            <person name="Lundell T."/>
            <person name="Morin E."/>
            <person name="Murat C."/>
            <person name="Riley R."/>
            <person name="Ohm R."/>
            <person name="Sun H."/>
            <person name="Tunlid A."/>
            <person name="Henrissat B."/>
            <person name="Grigoriev I.V."/>
            <person name="Hibbett D.S."/>
            <person name="Martin F."/>
        </authorList>
    </citation>
    <scope>NUCLEOTIDE SEQUENCE [LARGE SCALE GENOMIC DNA]</scope>
    <source>
        <strain evidence="1 2">Koide BX008</strain>
    </source>
</reference>
<name>A0A0C2WGZ1_AMAMK</name>
<dbReference type="AlphaFoldDB" id="A0A0C2WGZ1"/>
<evidence type="ECO:0000313" key="1">
    <source>
        <dbReference type="EMBL" id="KIL55916.1"/>
    </source>
</evidence>
<keyword evidence="2" id="KW-1185">Reference proteome</keyword>
<sequence length="88" mass="10041">MAQTRTPSETVHSCKFQLVELDSEKFVLVVQNRTLMGTLHLCRRYNGQFDSMFGGNVLLFSPRTVRVLRILLGPLPGVNLNFEAIDRF</sequence>
<gene>
    <name evidence="1" type="ORF">M378DRAFT_173168</name>
</gene>
<dbReference type="InParanoid" id="A0A0C2WGZ1"/>
<dbReference type="EMBL" id="KN818460">
    <property type="protein sequence ID" value="KIL55916.1"/>
    <property type="molecule type" value="Genomic_DNA"/>
</dbReference>